<reference evidence="2" key="1">
    <citation type="journal article" date="2019" name="Int. J. Syst. Evol. Microbiol.">
        <title>The Global Catalogue of Microorganisms (GCM) 10K type strain sequencing project: providing services to taxonomists for standard genome sequencing and annotation.</title>
        <authorList>
            <consortium name="The Broad Institute Genomics Platform"/>
            <consortium name="The Broad Institute Genome Sequencing Center for Infectious Disease"/>
            <person name="Wu L."/>
            <person name="Ma J."/>
        </authorList>
    </citation>
    <scope>NUCLEOTIDE SEQUENCE [LARGE SCALE GENOMIC DNA]</scope>
    <source>
        <strain evidence="2">CECT 7398</strain>
    </source>
</reference>
<keyword evidence="2" id="KW-1185">Reference proteome</keyword>
<organism evidence="1 2">
    <name type="scientific">Vibrio ostreicida</name>
    <dbReference type="NCBI Taxonomy" id="526588"/>
    <lineage>
        <taxon>Bacteria</taxon>
        <taxon>Pseudomonadati</taxon>
        <taxon>Pseudomonadota</taxon>
        <taxon>Gammaproteobacteria</taxon>
        <taxon>Vibrionales</taxon>
        <taxon>Vibrionaceae</taxon>
        <taxon>Vibrio</taxon>
    </lineage>
</organism>
<protein>
    <submittedName>
        <fullName evidence="1">Uncharacterized protein</fullName>
    </submittedName>
</protein>
<evidence type="ECO:0000313" key="2">
    <source>
        <dbReference type="Proteomes" id="UP001238540"/>
    </source>
</evidence>
<gene>
    <name evidence="1" type="ORF">QWZ16_12465</name>
</gene>
<evidence type="ECO:0000313" key="1">
    <source>
        <dbReference type="EMBL" id="MDN3610516.1"/>
    </source>
</evidence>
<comment type="caution">
    <text evidence="1">The sequence shown here is derived from an EMBL/GenBank/DDBJ whole genome shotgun (WGS) entry which is preliminary data.</text>
</comment>
<dbReference type="Proteomes" id="UP001238540">
    <property type="component" value="Unassembled WGS sequence"/>
</dbReference>
<accession>A0ABT8BU37</accession>
<sequence>MFAASRLEGCSVGTSVLQTIGLVSRLMADNTQHERVMSRATSGTNYENVLRRMRHFGKLASYSVFCFKMFRFV</sequence>
<dbReference type="EMBL" id="JAUFQC010000001">
    <property type="protein sequence ID" value="MDN3610516.1"/>
    <property type="molecule type" value="Genomic_DNA"/>
</dbReference>
<dbReference type="RefSeq" id="WP_290312063.1">
    <property type="nucleotide sequence ID" value="NZ_JAUFQC010000001.1"/>
</dbReference>
<name>A0ABT8BU37_9VIBR</name>
<proteinExistence type="predicted"/>